<keyword evidence="13" id="KW-1185">Reference proteome</keyword>
<dbReference type="RefSeq" id="WP_318347095.1">
    <property type="nucleotide sequence ID" value="NZ_AP018694.1"/>
</dbReference>
<keyword evidence="4 7" id="KW-0067">ATP-binding</keyword>
<proteinExistence type="inferred from homology"/>
<evidence type="ECO:0000256" key="5">
    <source>
        <dbReference type="ARBA" id="ARBA00038437"/>
    </source>
</evidence>
<evidence type="ECO:0000256" key="7">
    <source>
        <dbReference type="RuleBase" id="RU000492"/>
    </source>
</evidence>
<dbReference type="InterPro" id="IPR001650">
    <property type="entry name" value="Helicase_C-like"/>
</dbReference>
<evidence type="ECO:0000256" key="4">
    <source>
        <dbReference type="ARBA" id="ARBA00022840"/>
    </source>
</evidence>
<reference evidence="12" key="1">
    <citation type="journal article" date="2020" name="Int. J. Syst. Evol. Microbiol.">
        <title>Aquipluma nitroreducens gen. nov. sp. nov., a novel facultatively anaerobic bacterium isolated from a freshwater lake.</title>
        <authorList>
            <person name="Watanabe M."/>
            <person name="Kojima H."/>
            <person name="Fukui M."/>
        </authorList>
    </citation>
    <scope>NUCLEOTIDE SEQUENCE</scope>
    <source>
        <strain evidence="12">MeG22</strain>
    </source>
</reference>
<feature type="domain" description="Helicase C-terminal" evidence="10">
    <location>
        <begin position="231"/>
        <end position="380"/>
    </location>
</feature>
<dbReference type="PROSITE" id="PS51195">
    <property type="entry name" value="Q_MOTIF"/>
    <property type="match status" value="1"/>
</dbReference>
<evidence type="ECO:0000256" key="1">
    <source>
        <dbReference type="ARBA" id="ARBA00022741"/>
    </source>
</evidence>
<dbReference type="Gene3D" id="3.40.50.300">
    <property type="entry name" value="P-loop containing nucleotide triphosphate hydrolases"/>
    <property type="match status" value="2"/>
</dbReference>
<dbReference type="PANTHER" id="PTHR47959:SF13">
    <property type="entry name" value="ATP-DEPENDENT RNA HELICASE RHLE"/>
    <property type="match status" value="1"/>
</dbReference>
<dbReference type="CDD" id="cd18787">
    <property type="entry name" value="SF2_C_DEAD"/>
    <property type="match status" value="1"/>
</dbReference>
<organism evidence="12 13">
    <name type="scientific">Aquipluma nitroreducens</name>
    <dbReference type="NCBI Taxonomy" id="2010828"/>
    <lineage>
        <taxon>Bacteria</taxon>
        <taxon>Pseudomonadati</taxon>
        <taxon>Bacteroidota</taxon>
        <taxon>Bacteroidia</taxon>
        <taxon>Marinilabiliales</taxon>
        <taxon>Prolixibacteraceae</taxon>
        <taxon>Aquipluma</taxon>
    </lineage>
</organism>
<dbReference type="SMART" id="SM00490">
    <property type="entry name" value="HELICc"/>
    <property type="match status" value="1"/>
</dbReference>
<dbReference type="Pfam" id="PF00271">
    <property type="entry name" value="Helicase_C"/>
    <property type="match status" value="1"/>
</dbReference>
<dbReference type="PROSITE" id="PS51194">
    <property type="entry name" value="HELICASE_CTER"/>
    <property type="match status" value="1"/>
</dbReference>
<sequence length="443" mass="50430">MATFEDLKISKSVLKAIEELGFTEPTPIQEKAIPMIRSGVDVLGIAQTGTGKTAAYFIPLIMKLVKAEGNDPRAIVLVPTRELAIQVGEDLEDLTKFTNLRRATVYGGVGWTKHAELIKPGVDILVATPGRLWDLYRAEAVSFKKVKTLVIDEADRMLDMGFMPQIRNFLEILPLKRQNLLFSATFNEKVEEMSHEFLDFPERVEVAPSATPAELINQVYYQVPNFQTKLNLINYLLRDEETFSRVIIFVGTKENAEQVFKIIKRRSEGEKRILHSNKGQSTRLNAINAFKSGVVRILITTDISSRGIDVELISHVINFDLPSNHEDYVHRIGRTARANNTGTAISLVNPAEELNLRKIEELIRMEIPRLELPVDLDLVATKSEESQIQLREIDRQKRIADPTFKGAFHEKKFIYGRDAKKEKRNLPKDKAKEKRFRGRRKPS</sequence>
<dbReference type="InterPro" id="IPR044742">
    <property type="entry name" value="DEAD/DEAH_RhlB"/>
</dbReference>
<dbReference type="GO" id="GO:0016787">
    <property type="term" value="F:hydrolase activity"/>
    <property type="evidence" value="ECO:0007669"/>
    <property type="project" value="UniProtKB-KW"/>
</dbReference>
<feature type="compositionally biased region" description="Basic residues" evidence="8">
    <location>
        <begin position="433"/>
        <end position="443"/>
    </location>
</feature>
<evidence type="ECO:0000259" key="9">
    <source>
        <dbReference type="PROSITE" id="PS51192"/>
    </source>
</evidence>
<gene>
    <name evidence="12" type="ORF">AQPE_2958</name>
</gene>
<evidence type="ECO:0000256" key="8">
    <source>
        <dbReference type="SAM" id="MobiDB-lite"/>
    </source>
</evidence>
<dbReference type="EMBL" id="AP018694">
    <property type="protein sequence ID" value="BBE18790.1"/>
    <property type="molecule type" value="Genomic_DNA"/>
</dbReference>
<evidence type="ECO:0000259" key="11">
    <source>
        <dbReference type="PROSITE" id="PS51195"/>
    </source>
</evidence>
<dbReference type="InterPro" id="IPR014001">
    <property type="entry name" value="Helicase_ATP-bd"/>
</dbReference>
<dbReference type="InterPro" id="IPR011545">
    <property type="entry name" value="DEAD/DEAH_box_helicase_dom"/>
</dbReference>
<name>A0A5K7SB49_9BACT</name>
<dbReference type="GO" id="GO:0005524">
    <property type="term" value="F:ATP binding"/>
    <property type="evidence" value="ECO:0007669"/>
    <property type="project" value="UniProtKB-KW"/>
</dbReference>
<dbReference type="PANTHER" id="PTHR47959">
    <property type="entry name" value="ATP-DEPENDENT RNA HELICASE RHLE-RELATED"/>
    <property type="match status" value="1"/>
</dbReference>
<feature type="compositionally biased region" description="Basic and acidic residues" evidence="8">
    <location>
        <begin position="418"/>
        <end position="432"/>
    </location>
</feature>
<comment type="similarity">
    <text evidence="5 7">Belongs to the DEAD box helicase family.</text>
</comment>
<dbReference type="SMART" id="SM00487">
    <property type="entry name" value="DEXDc"/>
    <property type="match status" value="1"/>
</dbReference>
<evidence type="ECO:0000259" key="10">
    <source>
        <dbReference type="PROSITE" id="PS51194"/>
    </source>
</evidence>
<dbReference type="CDD" id="cd00268">
    <property type="entry name" value="DEADc"/>
    <property type="match status" value="1"/>
</dbReference>
<dbReference type="Proteomes" id="UP001193389">
    <property type="component" value="Chromosome"/>
</dbReference>
<evidence type="ECO:0000313" key="12">
    <source>
        <dbReference type="EMBL" id="BBE18790.1"/>
    </source>
</evidence>
<keyword evidence="3 7" id="KW-0347">Helicase</keyword>
<feature type="region of interest" description="Disordered" evidence="8">
    <location>
        <begin position="418"/>
        <end position="443"/>
    </location>
</feature>
<keyword evidence="1 7" id="KW-0547">Nucleotide-binding</keyword>
<evidence type="ECO:0000256" key="3">
    <source>
        <dbReference type="ARBA" id="ARBA00022806"/>
    </source>
</evidence>
<feature type="domain" description="Helicase ATP-binding" evidence="9">
    <location>
        <begin position="33"/>
        <end position="204"/>
    </location>
</feature>
<dbReference type="GO" id="GO:0005829">
    <property type="term" value="C:cytosol"/>
    <property type="evidence" value="ECO:0007669"/>
    <property type="project" value="TreeGrafter"/>
</dbReference>
<dbReference type="InterPro" id="IPR027417">
    <property type="entry name" value="P-loop_NTPase"/>
</dbReference>
<dbReference type="InterPro" id="IPR000629">
    <property type="entry name" value="RNA-helicase_DEAD-box_CS"/>
</dbReference>
<dbReference type="PROSITE" id="PS51192">
    <property type="entry name" value="HELICASE_ATP_BIND_1"/>
    <property type="match status" value="1"/>
</dbReference>
<keyword evidence="2 7" id="KW-0378">Hydrolase</keyword>
<dbReference type="InterPro" id="IPR014014">
    <property type="entry name" value="RNA_helicase_DEAD_Q_motif"/>
</dbReference>
<dbReference type="PROSITE" id="PS00039">
    <property type="entry name" value="DEAD_ATP_HELICASE"/>
    <property type="match status" value="1"/>
</dbReference>
<feature type="domain" description="DEAD-box RNA helicase Q" evidence="11">
    <location>
        <begin position="2"/>
        <end position="30"/>
    </location>
</feature>
<dbReference type="InterPro" id="IPR050079">
    <property type="entry name" value="DEAD_box_RNA_helicase"/>
</dbReference>
<evidence type="ECO:0000256" key="2">
    <source>
        <dbReference type="ARBA" id="ARBA00022801"/>
    </source>
</evidence>
<dbReference type="GO" id="GO:0003676">
    <property type="term" value="F:nucleic acid binding"/>
    <property type="evidence" value="ECO:0007669"/>
    <property type="project" value="InterPro"/>
</dbReference>
<dbReference type="Pfam" id="PF00270">
    <property type="entry name" value="DEAD"/>
    <property type="match status" value="1"/>
</dbReference>
<dbReference type="KEGG" id="anf:AQPE_2958"/>
<evidence type="ECO:0000256" key="6">
    <source>
        <dbReference type="PROSITE-ProRule" id="PRU00552"/>
    </source>
</evidence>
<dbReference type="AlphaFoldDB" id="A0A5K7SB49"/>
<accession>A0A5K7SB49</accession>
<feature type="short sequence motif" description="Q motif" evidence="6">
    <location>
        <begin position="2"/>
        <end position="30"/>
    </location>
</feature>
<dbReference type="SUPFAM" id="SSF52540">
    <property type="entry name" value="P-loop containing nucleoside triphosphate hydrolases"/>
    <property type="match status" value="2"/>
</dbReference>
<dbReference type="GO" id="GO:0003724">
    <property type="term" value="F:RNA helicase activity"/>
    <property type="evidence" value="ECO:0007669"/>
    <property type="project" value="InterPro"/>
</dbReference>
<evidence type="ECO:0000313" key="13">
    <source>
        <dbReference type="Proteomes" id="UP001193389"/>
    </source>
</evidence>
<protein>
    <submittedName>
        <fullName evidence="12">ATP-dependent RNA helicase RhlE</fullName>
    </submittedName>
</protein>